<evidence type="ECO:0000256" key="6">
    <source>
        <dbReference type="SAM" id="Phobius"/>
    </source>
</evidence>
<evidence type="ECO:0000256" key="5">
    <source>
        <dbReference type="SAM" id="MobiDB-lite"/>
    </source>
</evidence>
<dbReference type="InterPro" id="IPR000719">
    <property type="entry name" value="Prot_kinase_dom"/>
</dbReference>
<keyword evidence="6" id="KW-1133">Transmembrane helix</keyword>
<dbReference type="PANTHER" id="PTHR43289">
    <property type="entry name" value="MITOGEN-ACTIVATED PROTEIN KINASE KINASE KINASE 20-RELATED"/>
    <property type="match status" value="1"/>
</dbReference>
<evidence type="ECO:0000256" key="4">
    <source>
        <dbReference type="ARBA" id="ARBA00022840"/>
    </source>
</evidence>
<feature type="domain" description="Protein kinase" evidence="7">
    <location>
        <begin position="18"/>
        <end position="275"/>
    </location>
</feature>
<keyword evidence="2" id="KW-0547">Nucleotide-binding</keyword>
<protein>
    <submittedName>
        <fullName evidence="8">Protein kinase</fullName>
    </submittedName>
</protein>
<keyword evidence="9" id="KW-1185">Reference proteome</keyword>
<dbReference type="SMART" id="SM00220">
    <property type="entry name" value="S_TKc"/>
    <property type="match status" value="1"/>
</dbReference>
<evidence type="ECO:0000256" key="2">
    <source>
        <dbReference type="ARBA" id="ARBA00022741"/>
    </source>
</evidence>
<evidence type="ECO:0000313" key="8">
    <source>
        <dbReference type="EMBL" id="MFD0684482.1"/>
    </source>
</evidence>
<feature type="region of interest" description="Disordered" evidence="5">
    <location>
        <begin position="352"/>
        <end position="389"/>
    </location>
</feature>
<keyword evidence="6" id="KW-0472">Membrane</keyword>
<proteinExistence type="predicted"/>
<reference evidence="9" key="1">
    <citation type="journal article" date="2019" name="Int. J. Syst. Evol. Microbiol.">
        <title>The Global Catalogue of Microorganisms (GCM) 10K type strain sequencing project: providing services to taxonomists for standard genome sequencing and annotation.</title>
        <authorList>
            <consortium name="The Broad Institute Genomics Platform"/>
            <consortium name="The Broad Institute Genome Sequencing Center for Infectious Disease"/>
            <person name="Wu L."/>
            <person name="Ma J."/>
        </authorList>
    </citation>
    <scope>NUCLEOTIDE SEQUENCE [LARGE SCALE GENOMIC DNA]</scope>
    <source>
        <strain evidence="9">JCM 9371</strain>
    </source>
</reference>
<dbReference type="SUPFAM" id="SSF56112">
    <property type="entry name" value="Protein kinase-like (PK-like)"/>
    <property type="match status" value="1"/>
</dbReference>
<name>A0ABW2XDE6_9ACTN</name>
<dbReference type="InterPro" id="IPR011009">
    <property type="entry name" value="Kinase-like_dom_sf"/>
</dbReference>
<keyword evidence="4" id="KW-0067">ATP-binding</keyword>
<evidence type="ECO:0000256" key="3">
    <source>
        <dbReference type="ARBA" id="ARBA00022777"/>
    </source>
</evidence>
<organism evidence="8 9">
    <name type="scientific">Actinomadura fibrosa</name>
    <dbReference type="NCBI Taxonomy" id="111802"/>
    <lineage>
        <taxon>Bacteria</taxon>
        <taxon>Bacillati</taxon>
        <taxon>Actinomycetota</taxon>
        <taxon>Actinomycetes</taxon>
        <taxon>Streptosporangiales</taxon>
        <taxon>Thermomonosporaceae</taxon>
        <taxon>Actinomadura</taxon>
    </lineage>
</organism>
<feature type="region of interest" description="Disordered" evidence="5">
    <location>
        <begin position="422"/>
        <end position="474"/>
    </location>
</feature>
<dbReference type="InterPro" id="IPR008271">
    <property type="entry name" value="Ser/Thr_kinase_AS"/>
</dbReference>
<dbReference type="Proteomes" id="UP001597063">
    <property type="component" value="Unassembled WGS sequence"/>
</dbReference>
<dbReference type="Gene3D" id="1.10.510.10">
    <property type="entry name" value="Transferase(Phosphotransferase) domain 1"/>
    <property type="match status" value="1"/>
</dbReference>
<dbReference type="EMBL" id="JBHTGP010000003">
    <property type="protein sequence ID" value="MFD0684482.1"/>
    <property type="molecule type" value="Genomic_DNA"/>
</dbReference>
<comment type="caution">
    <text evidence="8">The sequence shown here is derived from an EMBL/GenBank/DDBJ whole genome shotgun (WGS) entry which is preliminary data.</text>
</comment>
<feature type="transmembrane region" description="Helical" evidence="6">
    <location>
        <begin position="396"/>
        <end position="416"/>
    </location>
</feature>
<dbReference type="PROSITE" id="PS00108">
    <property type="entry name" value="PROTEIN_KINASE_ST"/>
    <property type="match status" value="1"/>
</dbReference>
<evidence type="ECO:0000256" key="1">
    <source>
        <dbReference type="ARBA" id="ARBA00022679"/>
    </source>
</evidence>
<keyword evidence="6" id="KW-0812">Transmembrane</keyword>
<evidence type="ECO:0000259" key="7">
    <source>
        <dbReference type="PROSITE" id="PS50011"/>
    </source>
</evidence>
<keyword evidence="3 8" id="KW-0418">Kinase</keyword>
<dbReference type="PROSITE" id="PS50011">
    <property type="entry name" value="PROTEIN_KINASE_DOM"/>
    <property type="match status" value="1"/>
</dbReference>
<dbReference type="Pfam" id="PF00069">
    <property type="entry name" value="Pkinase"/>
    <property type="match status" value="1"/>
</dbReference>
<dbReference type="Gene3D" id="3.30.200.20">
    <property type="entry name" value="Phosphorylase Kinase, domain 1"/>
    <property type="match status" value="1"/>
</dbReference>
<dbReference type="GO" id="GO:0016301">
    <property type="term" value="F:kinase activity"/>
    <property type="evidence" value="ECO:0007669"/>
    <property type="project" value="UniProtKB-KW"/>
</dbReference>
<feature type="compositionally biased region" description="Low complexity" evidence="5">
    <location>
        <begin position="431"/>
        <end position="471"/>
    </location>
</feature>
<keyword evidence="1" id="KW-0808">Transferase</keyword>
<accession>A0ABW2XDE6</accession>
<sequence>MPEVDALMPEDPATLGPYRLTGRLGEGGQGTVFRGEGPSGERVAIKLLHARLAADADARRRFVQEAAVAGRVARFCTAKVLHADVAGNRPYIVSEFVEGVSLADLVARQGPRTEGALERLAIGTATALVAIHQAGLVHRDLKPQNVLMGSDGPRVIDFGIAKALDSMSSQTSQIIGTPAYMAPEQIRGEALTPAVDTFAWACMIAFAGTGAAPFGQDAMPAVINRILNEEPRLAGLPPQMEALLRACLSKDPARRPTARRLLARLLGEEDEHDGSDLLTRGTDLAAAPTTPPGGYLPTQPATSHPPASGYAPASGHAPADGPAPAVGNTPAGGHAPVGGYAAAGGYVPTQGAGQYVPPGQRDPAPAAGQYGGATRPAAGHEPSGRTQEVRRPVRPVVWILPAVLVAVIAALGGALAMSLMSGDGGGGGSSSGRASSGGAALSGSTAPPSSTPSSTSSSTPSGTPPSSGFPAEYAGTWTGTVRQSDGHTWPIRLTMAAGSSVGQVTYDDPGCSGIETLLSKSDGTLSLREDITQGKNACTDQGSVTLRLQQDGTIAFTYLAQRDTGSGGYSATAVLRRS</sequence>
<evidence type="ECO:0000313" key="9">
    <source>
        <dbReference type="Proteomes" id="UP001597063"/>
    </source>
</evidence>
<feature type="region of interest" description="Disordered" evidence="5">
    <location>
        <begin position="271"/>
        <end position="330"/>
    </location>
</feature>
<dbReference type="PANTHER" id="PTHR43289:SF34">
    <property type="entry name" value="SERINE_THREONINE-PROTEIN KINASE YBDM-RELATED"/>
    <property type="match status" value="1"/>
</dbReference>
<dbReference type="CDD" id="cd14014">
    <property type="entry name" value="STKc_PknB_like"/>
    <property type="match status" value="1"/>
</dbReference>
<gene>
    <name evidence="8" type="ORF">ACFQZM_08250</name>
</gene>
<dbReference type="RefSeq" id="WP_242619564.1">
    <property type="nucleotide sequence ID" value="NZ_CAACUY010000154.1"/>
</dbReference>